<evidence type="ECO:0000313" key="3">
    <source>
        <dbReference type="Proteomes" id="UP000662259"/>
    </source>
</evidence>
<dbReference type="RefSeq" id="WP_168276295.1">
    <property type="nucleotide sequence ID" value="NZ_WIEZ01000007.1"/>
</dbReference>
<reference evidence="2" key="1">
    <citation type="submission" date="2019-10" db="EMBL/GenBank/DDBJ databases">
        <title>Rhizobium leguminosarum symbiovar viciae collection.</title>
        <authorList>
            <person name="Boivin S."/>
            <person name="Lepetit M."/>
        </authorList>
    </citation>
    <scope>NUCLEOTIDE SEQUENCE</scope>
    <source>
        <strain evidence="2">L143</strain>
    </source>
</reference>
<dbReference type="Proteomes" id="UP000662259">
    <property type="component" value="Unassembled WGS sequence"/>
</dbReference>
<sequence>MAGNQDEATEPEGKKPTVDTSVFVNFKGTEFFPLNTAGSGENPCSGKTNGTSCGHGCICYGGQCHYTLLKLQEMGITLDQ</sequence>
<organism evidence="2 3">
    <name type="scientific">Rhizobium leguminosarum bv. viciae</name>
    <dbReference type="NCBI Taxonomy" id="387"/>
    <lineage>
        <taxon>Bacteria</taxon>
        <taxon>Pseudomonadati</taxon>
        <taxon>Pseudomonadota</taxon>
        <taxon>Alphaproteobacteria</taxon>
        <taxon>Hyphomicrobiales</taxon>
        <taxon>Rhizobiaceae</taxon>
        <taxon>Rhizobium/Agrobacterium group</taxon>
        <taxon>Rhizobium</taxon>
    </lineage>
</organism>
<evidence type="ECO:0000256" key="1">
    <source>
        <dbReference type="SAM" id="MobiDB-lite"/>
    </source>
</evidence>
<comment type="caution">
    <text evidence="2">The sequence shown here is derived from an EMBL/GenBank/DDBJ whole genome shotgun (WGS) entry which is preliminary data.</text>
</comment>
<dbReference type="EMBL" id="WIEZ01000007">
    <property type="protein sequence ID" value="NKM46060.1"/>
    <property type="molecule type" value="Genomic_DNA"/>
</dbReference>
<gene>
    <name evidence="2" type="ORF">GFL91_13875</name>
</gene>
<name>A0A8I2GT63_RHILV</name>
<accession>A0A8I2GT63</accession>
<proteinExistence type="predicted"/>
<protein>
    <submittedName>
        <fullName evidence="2">Uncharacterized protein</fullName>
    </submittedName>
</protein>
<dbReference type="AlphaFoldDB" id="A0A8I2GT63"/>
<feature type="region of interest" description="Disordered" evidence="1">
    <location>
        <begin position="1"/>
        <end position="20"/>
    </location>
</feature>
<evidence type="ECO:0000313" key="2">
    <source>
        <dbReference type="EMBL" id="NKM46060.1"/>
    </source>
</evidence>